<proteinExistence type="inferred from homology"/>
<dbReference type="Gene3D" id="3.80.10.10">
    <property type="entry name" value="Ribonuclease Inhibitor"/>
    <property type="match status" value="2"/>
</dbReference>
<feature type="compositionally biased region" description="Basic and acidic residues" evidence="6">
    <location>
        <begin position="279"/>
        <end position="289"/>
    </location>
</feature>
<feature type="compositionally biased region" description="Polar residues" evidence="6">
    <location>
        <begin position="573"/>
        <end position="601"/>
    </location>
</feature>
<dbReference type="InterPro" id="IPR003591">
    <property type="entry name" value="Leu-rich_rpt_typical-subtyp"/>
</dbReference>
<dbReference type="NCBIfam" id="TIGR02251">
    <property type="entry name" value="HIF-SF_euk"/>
    <property type="match status" value="1"/>
</dbReference>
<dbReference type="InterPro" id="IPR050576">
    <property type="entry name" value="Cilia_flagella_integrity"/>
</dbReference>
<keyword evidence="9" id="KW-1185">Reference proteome</keyword>
<keyword evidence="2" id="KW-0433">Leucine-rich repeat</keyword>
<dbReference type="GO" id="GO:1904262">
    <property type="term" value="P:negative regulation of TORC1 signaling"/>
    <property type="evidence" value="ECO:0007669"/>
    <property type="project" value="UniProtKB-ARBA"/>
</dbReference>
<feature type="compositionally biased region" description="Basic and acidic residues" evidence="6">
    <location>
        <begin position="1"/>
        <end position="10"/>
    </location>
</feature>
<dbReference type="FunFam" id="3.80.10.10:FF:000446">
    <property type="entry name" value="Protein phosphatase 1 regulatory subunit SDS22"/>
    <property type="match status" value="1"/>
</dbReference>
<name>A0A2V5HJI4_ASPV1</name>
<dbReference type="InterPro" id="IPR025875">
    <property type="entry name" value="Leu-rich_rpt_4"/>
</dbReference>
<dbReference type="InterPro" id="IPR036412">
    <property type="entry name" value="HAD-like_sf"/>
</dbReference>
<sequence length="957" mass="106112">MLGGSSERDSLPSNSTAAREQASMSIAAGHPEPNPEAAPQEQSANSSASAPSTGPEAIDPAQPSVATPGVAAATSADPPKKHHLLLPISSRASLKADRQSTLDKSQDTVNDDSENTLRGSKRSILKGRRDRSRGSSMRSRRQNQEGGSIEEDKTATGDLRDTPKPERKSKVTYRLFAFLSCCSSSNDDPEDTAIPAKRTSRRLSVPNTQPTPEKTEATAGDSSTADSKEPCYYRDEKSNMTVTADQSASQKDEERTGKPLDQGLKLDSLAAPSGQAAEDQAHTPTKDDSETQGPNIVVATVEGGAVFPNGVEKTEDDAAPQDKEKSRLQTEQAQTQELPPADDELHQFPAENDTTNDLKYASHDEEASALAPELPPPPMPSSEKHIETVDPDEHGQFLLPPPLPHLRDRKCLVLDLDETLVHSSFKVLERADFTIPVEIEGQYHNIYVIKRPGVDQFMKRVGELYEVVVFTASVSKYGDPLLDQLDIHNVVHHRLFRDSCYNHQGNYVKDLSQVGRDLRDTIIIDNSPTSYIFHPQHAIPISSWFSDAHDNELLDLIPVLEDLAGAQVKDTKTSLTRSPSPNLQPHSPTPIQTSSNPNPNNKMKDRHGWDGKLRVGGGAGGDEQQPAKEAIITNPEALEDPDYSDSDAPPVEEIQADEDLLEDEDVDTEEIDLVHCRITSLPALKLERFEKVKRICLRQNQISRIDFPTPVAKSLTELDLYDNLISHIKGLDEFENLTSLDLSFNKIKHIKNIAHLVKLTDLYFVQNKISKIEALEGLTVLRNLELGANRIREIENLETLQALEELWLGKNKITELKNLDALQNLRILSIQSNRLTSISGLSALQNLEELYLSHNAITELGGLEDNLALRVLDFSNNQVSKLERLAHLTNLEELWASNNHLASFDEVERELRDKEHLKTVYFEGNPLQMRAPALYRNKVRLAIPHIMQVDATYMRVA</sequence>
<keyword evidence="3" id="KW-0677">Repeat</keyword>
<comment type="subcellular location">
    <subcellularLocation>
        <location evidence="1">Nucleus</location>
    </subcellularLocation>
</comment>
<evidence type="ECO:0000256" key="1">
    <source>
        <dbReference type="ARBA" id="ARBA00004123"/>
    </source>
</evidence>
<dbReference type="InterPro" id="IPR004274">
    <property type="entry name" value="FCP1_dom"/>
</dbReference>
<evidence type="ECO:0000256" key="2">
    <source>
        <dbReference type="ARBA" id="ARBA00022614"/>
    </source>
</evidence>
<dbReference type="InterPro" id="IPR023214">
    <property type="entry name" value="HAD_sf"/>
</dbReference>
<feature type="compositionally biased region" description="Polar residues" evidence="6">
    <location>
        <begin position="239"/>
        <end position="249"/>
    </location>
</feature>
<dbReference type="SUPFAM" id="SSF52058">
    <property type="entry name" value="L domain-like"/>
    <property type="match status" value="1"/>
</dbReference>
<dbReference type="AlphaFoldDB" id="A0A2V5HJI4"/>
<dbReference type="GO" id="GO:0034198">
    <property type="term" value="P:cellular response to amino acid starvation"/>
    <property type="evidence" value="ECO:0007669"/>
    <property type="project" value="UniProtKB-ARBA"/>
</dbReference>
<evidence type="ECO:0000259" key="7">
    <source>
        <dbReference type="PROSITE" id="PS50969"/>
    </source>
</evidence>
<feature type="compositionally biased region" description="Polar residues" evidence="6">
    <location>
        <begin position="43"/>
        <end position="52"/>
    </location>
</feature>
<feature type="compositionally biased region" description="Polar residues" evidence="6">
    <location>
        <begin position="11"/>
        <end position="24"/>
    </location>
</feature>
<feature type="compositionally biased region" description="Basic and acidic residues" evidence="6">
    <location>
        <begin position="226"/>
        <end position="238"/>
    </location>
</feature>
<comment type="similarity">
    <text evidence="5">Belongs to the SDS22 family.</text>
</comment>
<dbReference type="PANTHER" id="PTHR45973:SF23">
    <property type="entry name" value="PROTEIN PHOSPHATASE 1 REGULATORY SUBUNIT 7"/>
    <property type="match status" value="1"/>
</dbReference>
<dbReference type="Pfam" id="PF03031">
    <property type="entry name" value="NIF"/>
    <property type="match status" value="1"/>
</dbReference>
<feature type="compositionally biased region" description="Basic residues" evidence="6">
    <location>
        <begin position="119"/>
        <end position="131"/>
    </location>
</feature>
<dbReference type="SUPFAM" id="SSF56784">
    <property type="entry name" value="HAD-like"/>
    <property type="match status" value="1"/>
</dbReference>
<dbReference type="PROSITE" id="PS50969">
    <property type="entry name" value="FCP1"/>
    <property type="match status" value="1"/>
</dbReference>
<dbReference type="Pfam" id="PF12799">
    <property type="entry name" value="LRR_4"/>
    <property type="match status" value="2"/>
</dbReference>
<reference evidence="8 9" key="1">
    <citation type="submission" date="2018-02" db="EMBL/GenBank/DDBJ databases">
        <title>The genomes of Aspergillus section Nigri reveals drivers in fungal speciation.</title>
        <authorList>
            <consortium name="DOE Joint Genome Institute"/>
            <person name="Vesth T.C."/>
            <person name="Nybo J."/>
            <person name="Theobald S."/>
            <person name="Brandl J."/>
            <person name="Frisvad J.C."/>
            <person name="Nielsen K.F."/>
            <person name="Lyhne E.K."/>
            <person name="Kogle M.E."/>
            <person name="Kuo A."/>
            <person name="Riley R."/>
            <person name="Clum A."/>
            <person name="Nolan M."/>
            <person name="Lipzen A."/>
            <person name="Salamov A."/>
            <person name="Henrissat B."/>
            <person name="Wiebenga A."/>
            <person name="De vries R.P."/>
            <person name="Grigoriev I.V."/>
            <person name="Mortensen U.H."/>
            <person name="Andersen M.R."/>
            <person name="Baker S.E."/>
        </authorList>
    </citation>
    <scope>NUCLEOTIDE SEQUENCE [LARGE SCALE GENOMIC DNA]</scope>
    <source>
        <strain evidence="8 9">CBS 115571</strain>
    </source>
</reference>
<dbReference type="PROSITE" id="PS51450">
    <property type="entry name" value="LRR"/>
    <property type="match status" value="9"/>
</dbReference>
<organism evidence="8 9">
    <name type="scientific">Aspergillus violaceofuscus (strain CBS 115571)</name>
    <dbReference type="NCBI Taxonomy" id="1450538"/>
    <lineage>
        <taxon>Eukaryota</taxon>
        <taxon>Fungi</taxon>
        <taxon>Dikarya</taxon>
        <taxon>Ascomycota</taxon>
        <taxon>Pezizomycotina</taxon>
        <taxon>Eurotiomycetes</taxon>
        <taxon>Eurotiomycetidae</taxon>
        <taxon>Eurotiales</taxon>
        <taxon>Aspergillaceae</taxon>
        <taxon>Aspergillus</taxon>
    </lineage>
</organism>
<feature type="region of interest" description="Disordered" evidence="6">
    <location>
        <begin position="363"/>
        <end position="384"/>
    </location>
</feature>
<feature type="region of interest" description="Disordered" evidence="6">
    <location>
        <begin position="570"/>
        <end position="626"/>
    </location>
</feature>
<protein>
    <submittedName>
        <fullName evidence="8">NIF-domain-containing protein</fullName>
    </submittedName>
</protein>
<dbReference type="SMART" id="SM00577">
    <property type="entry name" value="CPDc"/>
    <property type="match status" value="1"/>
</dbReference>
<dbReference type="Proteomes" id="UP000249829">
    <property type="component" value="Unassembled WGS sequence"/>
</dbReference>
<dbReference type="GO" id="GO:0045944">
    <property type="term" value="P:positive regulation of transcription by RNA polymerase II"/>
    <property type="evidence" value="ECO:0007669"/>
    <property type="project" value="UniProtKB-ARBA"/>
</dbReference>
<feature type="compositionally biased region" description="Basic and acidic residues" evidence="6">
    <location>
        <begin position="150"/>
        <end position="169"/>
    </location>
</feature>
<dbReference type="GO" id="GO:0005634">
    <property type="term" value="C:nucleus"/>
    <property type="evidence" value="ECO:0007669"/>
    <property type="project" value="UniProtKB-SubCell"/>
</dbReference>
<dbReference type="InterPro" id="IPR011948">
    <property type="entry name" value="Dullard_phosphatase"/>
</dbReference>
<dbReference type="EMBL" id="KZ825101">
    <property type="protein sequence ID" value="PYI24625.1"/>
    <property type="molecule type" value="Genomic_DNA"/>
</dbReference>
<evidence type="ECO:0000256" key="6">
    <source>
        <dbReference type="SAM" id="MobiDB-lite"/>
    </source>
</evidence>
<dbReference type="SMART" id="SM00365">
    <property type="entry name" value="LRR_SD22"/>
    <property type="match status" value="10"/>
</dbReference>
<dbReference type="Pfam" id="PF13855">
    <property type="entry name" value="LRR_8"/>
    <property type="match status" value="1"/>
</dbReference>
<dbReference type="GO" id="GO:0009651">
    <property type="term" value="P:response to salt stress"/>
    <property type="evidence" value="ECO:0007669"/>
    <property type="project" value="UniProtKB-ARBA"/>
</dbReference>
<dbReference type="STRING" id="1450538.A0A2V5HJI4"/>
<feature type="region of interest" description="Disordered" evidence="6">
    <location>
        <begin position="1"/>
        <end position="170"/>
    </location>
</feature>
<dbReference type="SMART" id="SM00369">
    <property type="entry name" value="LRR_TYP"/>
    <property type="match status" value="6"/>
</dbReference>
<dbReference type="FunFam" id="3.40.50.1000:FF:000043">
    <property type="entry name" value="General stress response phosphoprotein phosphatase Psr1/2"/>
    <property type="match status" value="1"/>
</dbReference>
<feature type="region of interest" description="Disordered" evidence="6">
    <location>
        <begin position="182"/>
        <end position="349"/>
    </location>
</feature>
<accession>A0A2V5HJI4</accession>
<evidence type="ECO:0000256" key="4">
    <source>
        <dbReference type="ARBA" id="ARBA00023242"/>
    </source>
</evidence>
<evidence type="ECO:0000256" key="3">
    <source>
        <dbReference type="ARBA" id="ARBA00022737"/>
    </source>
</evidence>
<gene>
    <name evidence="8" type="ORF">BO99DRAFT_349183</name>
</gene>
<feature type="compositionally biased region" description="Basic and acidic residues" evidence="6">
    <location>
        <begin position="94"/>
        <end position="106"/>
    </location>
</feature>
<dbReference type="PANTHER" id="PTHR45973">
    <property type="entry name" value="PROTEIN PHOSPHATASE 1 REGULATORY SUBUNIT SDS22-RELATED"/>
    <property type="match status" value="1"/>
</dbReference>
<evidence type="ECO:0000256" key="5">
    <source>
        <dbReference type="ARBA" id="ARBA00023460"/>
    </source>
</evidence>
<evidence type="ECO:0000313" key="9">
    <source>
        <dbReference type="Proteomes" id="UP000249829"/>
    </source>
</evidence>
<feature type="compositionally biased region" description="Basic and acidic residues" evidence="6">
    <location>
        <begin position="602"/>
        <end position="613"/>
    </location>
</feature>
<dbReference type="GO" id="GO:0016791">
    <property type="term" value="F:phosphatase activity"/>
    <property type="evidence" value="ECO:0007669"/>
    <property type="project" value="InterPro"/>
</dbReference>
<dbReference type="CDD" id="cd07521">
    <property type="entry name" value="HAD_FCP1-like"/>
    <property type="match status" value="1"/>
</dbReference>
<dbReference type="Gene3D" id="3.40.50.1000">
    <property type="entry name" value="HAD superfamily/HAD-like"/>
    <property type="match status" value="1"/>
</dbReference>
<keyword evidence="4" id="KW-0539">Nucleus</keyword>
<evidence type="ECO:0000313" key="8">
    <source>
        <dbReference type="EMBL" id="PYI24625.1"/>
    </source>
</evidence>
<dbReference type="InterPro" id="IPR032675">
    <property type="entry name" value="LRR_dom_sf"/>
</dbReference>
<dbReference type="InterPro" id="IPR001611">
    <property type="entry name" value="Leu-rich_rpt"/>
</dbReference>
<feature type="domain" description="FCP1 homology" evidence="7">
    <location>
        <begin position="405"/>
        <end position="563"/>
    </location>
</feature>